<dbReference type="Pfam" id="PF12138">
    <property type="entry name" value="Spherulin4"/>
    <property type="match status" value="1"/>
</dbReference>
<accession>A0AAN7QAJ8</accession>
<name>A0AAN7QAJ8_9EURO</name>
<keyword evidence="2" id="KW-1185">Reference proteome</keyword>
<reference evidence="1 2" key="1">
    <citation type="submission" date="2023-08" db="EMBL/GenBank/DDBJ databases">
        <title>Black Yeasts Isolated from many extreme environments.</title>
        <authorList>
            <person name="Coleine C."/>
            <person name="Stajich J.E."/>
            <person name="Selbmann L."/>
        </authorList>
    </citation>
    <scope>NUCLEOTIDE SEQUENCE [LARGE SCALE GENOMIC DNA]</scope>
    <source>
        <strain evidence="1 2">CCFEE 5910</strain>
    </source>
</reference>
<dbReference type="EMBL" id="JAVRRJ010000012">
    <property type="protein sequence ID" value="KAK5080766.1"/>
    <property type="molecule type" value="Genomic_DNA"/>
</dbReference>
<gene>
    <name evidence="1" type="ORF">LTR05_008471</name>
</gene>
<proteinExistence type="predicted"/>
<comment type="caution">
    <text evidence="1">The sequence shown here is derived from an EMBL/GenBank/DDBJ whole genome shotgun (WGS) entry which is preliminary data.</text>
</comment>
<evidence type="ECO:0000313" key="2">
    <source>
        <dbReference type="Proteomes" id="UP001309876"/>
    </source>
</evidence>
<dbReference type="PANTHER" id="PTHR35040">
    <property type="match status" value="1"/>
</dbReference>
<organism evidence="1 2">
    <name type="scientific">Lithohypha guttulata</name>
    <dbReference type="NCBI Taxonomy" id="1690604"/>
    <lineage>
        <taxon>Eukaryota</taxon>
        <taxon>Fungi</taxon>
        <taxon>Dikarya</taxon>
        <taxon>Ascomycota</taxon>
        <taxon>Pezizomycotina</taxon>
        <taxon>Eurotiomycetes</taxon>
        <taxon>Chaetothyriomycetidae</taxon>
        <taxon>Chaetothyriales</taxon>
        <taxon>Trichomeriaceae</taxon>
        <taxon>Lithohypha</taxon>
    </lineage>
</organism>
<dbReference type="PANTHER" id="PTHR35040:SF9">
    <property type="entry name" value="4-LIKE CELL SURFACE PROTEIN, PUTATIVE (AFU_ORTHOLOGUE AFUA_4G14080)-RELATED"/>
    <property type="match status" value="1"/>
</dbReference>
<protein>
    <submittedName>
        <fullName evidence="1">Uncharacterized protein</fullName>
    </submittedName>
</protein>
<dbReference type="AlphaFoldDB" id="A0AAN7QAJ8"/>
<dbReference type="Proteomes" id="UP001309876">
    <property type="component" value="Unassembled WGS sequence"/>
</dbReference>
<evidence type="ECO:0000313" key="1">
    <source>
        <dbReference type="EMBL" id="KAK5080766.1"/>
    </source>
</evidence>
<sequence>MSSRAGVIVPLYQYPVDQSTWTPLLEQSVHPPIDHITIRDMPESTETSGGTLPRILSHTHLHFIIIVNPNSGPGLDQAGWLPDSSYDKALSLLNVCSNVQMVGYVRLDYCRRDFSDVETDVRKYANWSSVGSTAFAEQSLQRRFGVDGVFFDETPNLFDEAAANYLARVGALVKTSQGILSNRLVRMVERQVRL</sequence>
<dbReference type="InterPro" id="IPR021986">
    <property type="entry name" value="Spherulin4"/>
</dbReference>